<gene>
    <name evidence="2" type="ORF">FHX74_001663</name>
</gene>
<evidence type="ECO:0000259" key="1">
    <source>
        <dbReference type="Pfam" id="PF03819"/>
    </source>
</evidence>
<dbReference type="InterPro" id="IPR004518">
    <property type="entry name" value="MazG-like_dom"/>
</dbReference>
<comment type="caution">
    <text evidence="2">The sequence shown here is derived from an EMBL/GenBank/DDBJ whole genome shotgun (WGS) entry which is preliminary data.</text>
</comment>
<dbReference type="EMBL" id="JACGWT010000002">
    <property type="protein sequence ID" value="MBA8794058.1"/>
    <property type="molecule type" value="Genomic_DNA"/>
</dbReference>
<feature type="domain" description="NTP pyrophosphohydrolase MazG-like" evidence="1">
    <location>
        <begin position="26"/>
        <end position="96"/>
    </location>
</feature>
<dbReference type="GO" id="GO:0016787">
    <property type="term" value="F:hydrolase activity"/>
    <property type="evidence" value="ECO:0007669"/>
    <property type="project" value="UniProtKB-KW"/>
</dbReference>
<evidence type="ECO:0000313" key="3">
    <source>
        <dbReference type="Proteomes" id="UP000523079"/>
    </source>
</evidence>
<accession>A0A7W3IRX2</accession>
<keyword evidence="3" id="KW-1185">Reference proteome</keyword>
<dbReference type="Gene3D" id="1.10.287.1080">
    <property type="entry name" value="MazG-like"/>
    <property type="match status" value="1"/>
</dbReference>
<keyword evidence="2" id="KW-0378">Hydrolase</keyword>
<evidence type="ECO:0000313" key="2">
    <source>
        <dbReference type="EMBL" id="MBA8794058.1"/>
    </source>
</evidence>
<sequence length="107" mass="12029">MNSTGQDFLEIARGYRDTFPDGDRPLHILARLTEELGEVAEAVAHLERHGAKVAKHGEPSIDHLAEEIQDLIHNAFALVRYYSAEAALDDCVQRTLDAFRETDRLNT</sequence>
<dbReference type="RefSeq" id="WP_182559580.1">
    <property type="nucleotide sequence ID" value="NZ_JACGWT010000002.1"/>
</dbReference>
<dbReference type="Pfam" id="PF03819">
    <property type="entry name" value="MazG"/>
    <property type="match status" value="1"/>
</dbReference>
<dbReference type="AlphaFoldDB" id="A0A7W3IRX2"/>
<name>A0A7W3IRX2_9ACTN</name>
<proteinExistence type="predicted"/>
<reference evidence="2 3" key="1">
    <citation type="submission" date="2020-07" db="EMBL/GenBank/DDBJ databases">
        <title>Sequencing the genomes of 1000 actinobacteria strains.</title>
        <authorList>
            <person name="Klenk H.-P."/>
        </authorList>
    </citation>
    <scope>NUCLEOTIDE SEQUENCE [LARGE SCALE GENOMIC DNA]</scope>
    <source>
        <strain evidence="2 3">DSM 100723</strain>
    </source>
</reference>
<organism evidence="2 3">
    <name type="scientific">Microlunatus kandeliicorticis</name>
    <dbReference type="NCBI Taxonomy" id="1759536"/>
    <lineage>
        <taxon>Bacteria</taxon>
        <taxon>Bacillati</taxon>
        <taxon>Actinomycetota</taxon>
        <taxon>Actinomycetes</taxon>
        <taxon>Propionibacteriales</taxon>
        <taxon>Propionibacteriaceae</taxon>
        <taxon>Microlunatus</taxon>
    </lineage>
</organism>
<dbReference type="Proteomes" id="UP000523079">
    <property type="component" value="Unassembled WGS sequence"/>
</dbReference>
<dbReference type="SUPFAM" id="SSF101386">
    <property type="entry name" value="all-alpha NTP pyrophosphatases"/>
    <property type="match status" value="1"/>
</dbReference>
<protein>
    <submittedName>
        <fullName evidence="2">NTP pyrophosphatase (Non-canonical NTP hydrolase)</fullName>
    </submittedName>
</protein>